<gene>
    <name evidence="2" type="ORF">EB796_021644</name>
</gene>
<dbReference type="InterPro" id="IPR008560">
    <property type="entry name" value="DUF842_euk"/>
</dbReference>
<evidence type="ECO:0000313" key="3">
    <source>
        <dbReference type="Proteomes" id="UP000593567"/>
    </source>
</evidence>
<dbReference type="EMBL" id="VXIV02003195">
    <property type="protein sequence ID" value="KAF6020051.1"/>
    <property type="molecule type" value="Genomic_DNA"/>
</dbReference>
<sequence>MDQVHVKVQEAVDKHMDELDKACIRKMQVKMFKCSAVCCENHDLSMHQVQECVNRCNAPVMKADQHLQSEMQSFQNRLQRCALDCRDNSQDKLGANPSEKERQQASLALDKCALKCVDTHLAMLPNVFKRIKESINNSV</sequence>
<dbReference type="AlphaFoldDB" id="A0A7J7J317"/>
<accession>A0A7J7J317</accession>
<name>A0A7J7J317_BUGNE</name>
<evidence type="ECO:0000256" key="1">
    <source>
        <dbReference type="ARBA" id="ARBA00009952"/>
    </source>
</evidence>
<dbReference type="Pfam" id="PF05811">
    <property type="entry name" value="DUF842"/>
    <property type="match status" value="1"/>
</dbReference>
<dbReference type="OrthoDB" id="9975421at2759"/>
<reference evidence="2" key="1">
    <citation type="submission" date="2020-06" db="EMBL/GenBank/DDBJ databases">
        <title>Draft genome of Bugula neritina, a colonial animal packing powerful symbionts and potential medicines.</title>
        <authorList>
            <person name="Rayko M."/>
        </authorList>
    </citation>
    <scope>NUCLEOTIDE SEQUENCE [LARGE SCALE GENOMIC DNA]</scope>
    <source>
        <strain evidence="2">Kwan_BN1</strain>
    </source>
</reference>
<evidence type="ECO:0000313" key="2">
    <source>
        <dbReference type="EMBL" id="KAF6020051.1"/>
    </source>
</evidence>
<dbReference type="PANTHER" id="PTHR21096">
    <property type="entry name" value="PROTEIN FAM136A"/>
    <property type="match status" value="1"/>
</dbReference>
<organism evidence="2 3">
    <name type="scientific">Bugula neritina</name>
    <name type="common">Brown bryozoan</name>
    <name type="synonym">Sertularia neritina</name>
    <dbReference type="NCBI Taxonomy" id="10212"/>
    <lineage>
        <taxon>Eukaryota</taxon>
        <taxon>Metazoa</taxon>
        <taxon>Spiralia</taxon>
        <taxon>Lophotrochozoa</taxon>
        <taxon>Bryozoa</taxon>
        <taxon>Gymnolaemata</taxon>
        <taxon>Cheilostomatida</taxon>
        <taxon>Flustrina</taxon>
        <taxon>Buguloidea</taxon>
        <taxon>Bugulidae</taxon>
        <taxon>Bugula</taxon>
    </lineage>
</organism>
<dbReference type="PANTHER" id="PTHR21096:SF0">
    <property type="entry name" value="PROTEIN FAM136A"/>
    <property type="match status" value="1"/>
</dbReference>
<comment type="similarity">
    <text evidence="1">Belongs to the FAM136 family.</text>
</comment>
<dbReference type="Proteomes" id="UP000593567">
    <property type="component" value="Unassembled WGS sequence"/>
</dbReference>
<comment type="caution">
    <text evidence="2">The sequence shown here is derived from an EMBL/GenBank/DDBJ whole genome shotgun (WGS) entry which is preliminary data.</text>
</comment>
<dbReference type="GO" id="GO:0005737">
    <property type="term" value="C:cytoplasm"/>
    <property type="evidence" value="ECO:0007669"/>
    <property type="project" value="TreeGrafter"/>
</dbReference>
<keyword evidence="3" id="KW-1185">Reference proteome</keyword>
<evidence type="ECO:0008006" key="4">
    <source>
        <dbReference type="Google" id="ProtNLM"/>
    </source>
</evidence>
<protein>
    <recommendedName>
        <fullName evidence="4">FAM136A</fullName>
    </recommendedName>
</protein>
<proteinExistence type="inferred from homology"/>